<dbReference type="AlphaFoldDB" id="A0AAW5SAA6"/>
<accession>A0AAW5SAA6</accession>
<name>A0AAW5SAA6_MYCBC</name>
<sequence length="62" mass="7071">MINVGDRVRLAWRTHDLTTPTGIVTDLYDNGDVEVDWWAGRITNRESPDDLHVLESPARVPQ</sequence>
<protein>
    <recommendedName>
        <fullName evidence="3">DUF4314 domain-containing protein</fullName>
    </recommendedName>
</protein>
<dbReference type="Proteomes" id="UP001207588">
    <property type="component" value="Unassembled WGS sequence"/>
</dbReference>
<proteinExistence type="predicted"/>
<organism evidence="1 2">
    <name type="scientific">Mycobacterium bouchedurhonense</name>
    <dbReference type="NCBI Taxonomy" id="701041"/>
    <lineage>
        <taxon>Bacteria</taxon>
        <taxon>Bacillati</taxon>
        <taxon>Actinomycetota</taxon>
        <taxon>Actinomycetes</taxon>
        <taxon>Mycobacteriales</taxon>
        <taxon>Mycobacteriaceae</taxon>
        <taxon>Mycobacterium</taxon>
        <taxon>Mycobacterium avium complex (MAC)</taxon>
    </lineage>
</organism>
<comment type="caution">
    <text evidence="1">The sequence shown here is derived from an EMBL/GenBank/DDBJ whole genome shotgun (WGS) entry which is preliminary data.</text>
</comment>
<reference evidence="1" key="2">
    <citation type="journal article" date="2022" name="BMC Genomics">
        <title>Comparative genome analysis of mycobacteria focusing on tRNA and non-coding RNA.</title>
        <authorList>
            <person name="Behra P.R.K."/>
            <person name="Pettersson B.M.F."/>
            <person name="Ramesh M."/>
            <person name="Das S."/>
            <person name="Dasgupta S."/>
            <person name="Kirsebom L.A."/>
        </authorList>
    </citation>
    <scope>NUCLEOTIDE SEQUENCE</scope>
    <source>
        <strain evidence="1">DSM 45439</strain>
    </source>
</reference>
<evidence type="ECO:0008006" key="3">
    <source>
        <dbReference type="Google" id="ProtNLM"/>
    </source>
</evidence>
<gene>
    <name evidence="1" type="ORF">H7I91_21510</name>
</gene>
<dbReference type="RefSeq" id="WP_139800227.1">
    <property type="nucleotide sequence ID" value="NZ_JACKTG010000073.1"/>
</dbReference>
<dbReference type="EMBL" id="JACKTG010000073">
    <property type="protein sequence ID" value="MCV6991816.1"/>
    <property type="molecule type" value="Genomic_DNA"/>
</dbReference>
<reference evidence="1" key="1">
    <citation type="submission" date="2020-07" db="EMBL/GenBank/DDBJ databases">
        <authorList>
            <person name="Pettersson B.M.F."/>
            <person name="Behra P.R.K."/>
            <person name="Ramesh M."/>
            <person name="Das S."/>
            <person name="Dasgupta S."/>
            <person name="Kirsebom L.A."/>
        </authorList>
    </citation>
    <scope>NUCLEOTIDE SEQUENCE</scope>
    <source>
        <strain evidence="1">DSM 45439</strain>
    </source>
</reference>
<evidence type="ECO:0000313" key="2">
    <source>
        <dbReference type="Proteomes" id="UP001207588"/>
    </source>
</evidence>
<evidence type="ECO:0000313" key="1">
    <source>
        <dbReference type="EMBL" id="MCV6991816.1"/>
    </source>
</evidence>